<protein>
    <submittedName>
        <fullName evidence="2">Uncharacterized protein</fullName>
    </submittedName>
</protein>
<sequence>MDELKRFLTEKPEGNIWKRATIYLLILRYLGPLTLFFSIPIMMGLLAPNQEIDFTEMSETLSQSFVISIEKLYSVGSSIAIESPILSKVLVFAFSNIVWIFYVGLIFLLIDIFRHLTSWIYNKRRKISIKSKEKIK</sequence>
<accession>A0A0F9D9N7</accession>
<reference evidence="2" key="1">
    <citation type="journal article" date="2015" name="Nature">
        <title>Complex archaea that bridge the gap between prokaryotes and eukaryotes.</title>
        <authorList>
            <person name="Spang A."/>
            <person name="Saw J.H."/>
            <person name="Jorgensen S.L."/>
            <person name="Zaremba-Niedzwiedzka K."/>
            <person name="Martijn J."/>
            <person name="Lind A.E."/>
            <person name="van Eijk R."/>
            <person name="Schleper C."/>
            <person name="Guy L."/>
            <person name="Ettema T.J."/>
        </authorList>
    </citation>
    <scope>NUCLEOTIDE SEQUENCE</scope>
</reference>
<feature type="transmembrane region" description="Helical" evidence="1">
    <location>
        <begin position="97"/>
        <end position="116"/>
    </location>
</feature>
<evidence type="ECO:0000256" key="1">
    <source>
        <dbReference type="SAM" id="Phobius"/>
    </source>
</evidence>
<keyword evidence="1" id="KW-0812">Transmembrane</keyword>
<keyword evidence="1" id="KW-1133">Transmembrane helix</keyword>
<dbReference type="AlphaFoldDB" id="A0A0F9D9N7"/>
<name>A0A0F9D9N7_9ZZZZ</name>
<dbReference type="EMBL" id="LAZR01040427">
    <property type="protein sequence ID" value="KKL14516.1"/>
    <property type="molecule type" value="Genomic_DNA"/>
</dbReference>
<evidence type="ECO:0000313" key="2">
    <source>
        <dbReference type="EMBL" id="KKL14516.1"/>
    </source>
</evidence>
<organism evidence="2">
    <name type="scientific">marine sediment metagenome</name>
    <dbReference type="NCBI Taxonomy" id="412755"/>
    <lineage>
        <taxon>unclassified sequences</taxon>
        <taxon>metagenomes</taxon>
        <taxon>ecological metagenomes</taxon>
    </lineage>
</organism>
<proteinExistence type="predicted"/>
<feature type="transmembrane region" description="Helical" evidence="1">
    <location>
        <begin position="21"/>
        <end position="47"/>
    </location>
</feature>
<keyword evidence="1" id="KW-0472">Membrane</keyword>
<comment type="caution">
    <text evidence="2">The sequence shown here is derived from an EMBL/GenBank/DDBJ whole genome shotgun (WGS) entry which is preliminary data.</text>
</comment>
<gene>
    <name evidence="2" type="ORF">LCGC14_2514910</name>
</gene>